<sequence>MNTSQNIRPLNRESRSKKGTVNPAYFFIKNLIFPLTTSLIIFLTEKFYIKSHSVINYVKIIFFQFYIFVFIFLHQNVKKIIENSRIFSFPIIFFNLFFTIYSILNIVFDKKIEKYSVLFLTINKPGILISLFLLVIVVVFCCSSYLFSIFVGLTFERDYVFRNSTIYLVFLIHSFICICGETFFIYYCFLKYYNFTHILPRIVVICFVIIAFIISIYKLLKGRKDVIMSNFKKLIYLLLTIFGIVVYFIMVFSISPRLLRTLDLLDDAIDI</sequence>
<accession>A0A4Q9M3X1</accession>
<feature type="transmembrane region" description="Helical" evidence="1">
    <location>
        <begin position="21"/>
        <end position="42"/>
    </location>
</feature>
<organism evidence="2 3">
    <name type="scientific">Hamiltosporidium tvaerminnensis</name>
    <dbReference type="NCBI Taxonomy" id="1176355"/>
    <lineage>
        <taxon>Eukaryota</taxon>
        <taxon>Fungi</taxon>
        <taxon>Fungi incertae sedis</taxon>
        <taxon>Microsporidia</taxon>
        <taxon>Dubosqiidae</taxon>
        <taxon>Hamiltosporidium</taxon>
    </lineage>
</organism>
<keyword evidence="1" id="KW-0472">Membrane</keyword>
<name>A0A4Q9M3X1_9MICR</name>
<dbReference type="AlphaFoldDB" id="A0A4Q9M3X1"/>
<keyword evidence="1" id="KW-0812">Transmembrane</keyword>
<feature type="transmembrane region" description="Helical" evidence="1">
    <location>
        <begin position="165"/>
        <end position="186"/>
    </location>
</feature>
<feature type="transmembrane region" description="Helical" evidence="1">
    <location>
        <begin position="198"/>
        <end position="220"/>
    </location>
</feature>
<protein>
    <submittedName>
        <fullName evidence="2">Uncharacterized protein</fullName>
    </submittedName>
</protein>
<evidence type="ECO:0000313" key="3">
    <source>
        <dbReference type="Proteomes" id="UP000292282"/>
    </source>
</evidence>
<proteinExistence type="predicted"/>
<feature type="transmembrane region" description="Helical" evidence="1">
    <location>
        <begin position="86"/>
        <end position="108"/>
    </location>
</feature>
<dbReference type="Proteomes" id="UP000292282">
    <property type="component" value="Unassembled WGS sequence"/>
</dbReference>
<evidence type="ECO:0000313" key="2">
    <source>
        <dbReference type="EMBL" id="TBU20708.1"/>
    </source>
</evidence>
<feature type="transmembrane region" description="Helical" evidence="1">
    <location>
        <begin position="54"/>
        <end position="74"/>
    </location>
</feature>
<comment type="caution">
    <text evidence="2">The sequence shown here is derived from an EMBL/GenBank/DDBJ whole genome shotgun (WGS) entry which is preliminary data.</text>
</comment>
<keyword evidence="1" id="KW-1133">Transmembrane helix</keyword>
<feature type="transmembrane region" description="Helical" evidence="1">
    <location>
        <begin position="128"/>
        <end position="153"/>
    </location>
</feature>
<feature type="transmembrane region" description="Helical" evidence="1">
    <location>
        <begin position="234"/>
        <end position="255"/>
    </location>
</feature>
<evidence type="ECO:0000256" key="1">
    <source>
        <dbReference type="SAM" id="Phobius"/>
    </source>
</evidence>
<dbReference type="VEuPathDB" id="MicrosporidiaDB:CWI38_0031p0040"/>
<reference evidence="2 3" key="1">
    <citation type="submission" date="2017-12" db="EMBL/GenBank/DDBJ databases">
        <authorList>
            <person name="Pombert J.-F."/>
            <person name="Haag K.L."/>
            <person name="Ebert D."/>
        </authorList>
    </citation>
    <scope>NUCLEOTIDE SEQUENCE [LARGE SCALE GENOMIC DNA]</scope>
    <source>
        <strain evidence="2">IL-G-3</strain>
    </source>
</reference>
<gene>
    <name evidence="2" type="ORF">CWI38_0031p0040</name>
</gene>
<keyword evidence="3" id="KW-1185">Reference proteome</keyword>
<dbReference type="EMBL" id="PITK01000031">
    <property type="protein sequence ID" value="TBU20708.1"/>
    <property type="molecule type" value="Genomic_DNA"/>
</dbReference>